<organism evidence="2 3">
    <name type="scientific">Kribbella pratensis</name>
    <dbReference type="NCBI Taxonomy" id="2512112"/>
    <lineage>
        <taxon>Bacteria</taxon>
        <taxon>Bacillati</taxon>
        <taxon>Actinomycetota</taxon>
        <taxon>Actinomycetes</taxon>
        <taxon>Propionibacteriales</taxon>
        <taxon>Kribbellaceae</taxon>
        <taxon>Kribbella</taxon>
    </lineage>
</organism>
<dbReference type="InterPro" id="IPR052585">
    <property type="entry name" value="Lipid_raft_assoc_Zn_ADH"/>
</dbReference>
<dbReference type="InterPro" id="IPR013149">
    <property type="entry name" value="ADH-like_C"/>
</dbReference>
<dbReference type="Pfam" id="PF00107">
    <property type="entry name" value="ADH_zinc_N"/>
    <property type="match status" value="1"/>
</dbReference>
<dbReference type="AlphaFoldDB" id="A0A4R8CPA6"/>
<gene>
    <name evidence="2" type="ORF">EV653_3105</name>
</gene>
<dbReference type="SMART" id="SM00829">
    <property type="entry name" value="PKS_ER"/>
    <property type="match status" value="1"/>
</dbReference>
<feature type="domain" description="Enoyl reductase (ER)" evidence="1">
    <location>
        <begin position="10"/>
        <end position="303"/>
    </location>
</feature>
<proteinExistence type="predicted"/>
<dbReference type="RefSeq" id="WP_134104291.1">
    <property type="nucleotide sequence ID" value="NZ_SODP01000001.1"/>
</dbReference>
<dbReference type="OrthoDB" id="3727682at2"/>
<dbReference type="InterPro" id="IPR020843">
    <property type="entry name" value="ER"/>
</dbReference>
<reference evidence="2 3" key="1">
    <citation type="submission" date="2019-03" db="EMBL/GenBank/DDBJ databases">
        <title>Genomic Encyclopedia of Type Strains, Phase III (KMG-III): the genomes of soil and plant-associated and newly described type strains.</title>
        <authorList>
            <person name="Whitman W."/>
        </authorList>
    </citation>
    <scope>NUCLEOTIDE SEQUENCE [LARGE SCALE GENOMIC DNA]</scope>
    <source>
        <strain evidence="2 3">VKM Ac-2573</strain>
    </source>
</reference>
<dbReference type="Gene3D" id="3.90.180.10">
    <property type="entry name" value="Medium-chain alcohol dehydrogenases, catalytic domain"/>
    <property type="match status" value="1"/>
</dbReference>
<dbReference type="PANTHER" id="PTHR43482:SF1">
    <property type="entry name" value="PROTEIN AST1-RELATED"/>
    <property type="match status" value="1"/>
</dbReference>
<accession>A0A4R8CPA6</accession>
<keyword evidence="3" id="KW-1185">Reference proteome</keyword>
<dbReference type="SUPFAM" id="SSF51735">
    <property type="entry name" value="NAD(P)-binding Rossmann-fold domains"/>
    <property type="match status" value="1"/>
</dbReference>
<evidence type="ECO:0000313" key="2">
    <source>
        <dbReference type="EMBL" id="TDW77925.1"/>
    </source>
</evidence>
<dbReference type="Pfam" id="PF08240">
    <property type="entry name" value="ADH_N"/>
    <property type="match status" value="1"/>
</dbReference>
<dbReference type="Proteomes" id="UP000295146">
    <property type="component" value="Unassembled WGS sequence"/>
</dbReference>
<dbReference type="SUPFAM" id="SSF50129">
    <property type="entry name" value="GroES-like"/>
    <property type="match status" value="1"/>
</dbReference>
<dbReference type="GO" id="GO:0016491">
    <property type="term" value="F:oxidoreductase activity"/>
    <property type="evidence" value="ECO:0007669"/>
    <property type="project" value="InterPro"/>
</dbReference>
<dbReference type="PANTHER" id="PTHR43482">
    <property type="entry name" value="PROTEIN AST1-RELATED"/>
    <property type="match status" value="1"/>
</dbReference>
<comment type="caution">
    <text evidence="2">The sequence shown here is derived from an EMBL/GenBank/DDBJ whole genome shotgun (WGS) entry which is preliminary data.</text>
</comment>
<dbReference type="InterPro" id="IPR011032">
    <property type="entry name" value="GroES-like_sf"/>
</dbReference>
<protein>
    <submittedName>
        <fullName evidence="2">NADPH:quinone reductase-like Zn-dependent oxidoreductase</fullName>
    </submittedName>
</protein>
<evidence type="ECO:0000313" key="3">
    <source>
        <dbReference type="Proteomes" id="UP000295146"/>
    </source>
</evidence>
<dbReference type="InterPro" id="IPR036291">
    <property type="entry name" value="NAD(P)-bd_dom_sf"/>
</dbReference>
<dbReference type="Gene3D" id="3.40.50.720">
    <property type="entry name" value="NAD(P)-binding Rossmann-like Domain"/>
    <property type="match status" value="1"/>
</dbReference>
<sequence>MRAVAFSEFGADPVLTEVPTPEPQPDEVLVRVQASSVNGFDLGVLGGYLQGVYEYEFPVVLGKDFAGVVAGVGAEVTSLAVGDRVFGVVMRPTLGLGGFAEYVVASPKYGLARMPEQLDHARAGALGLAGTAALNAVDAIAPKEGEIVLVSGATGGVGAYAIQLAAARGALVIATAQPGPPAAFVTGLGATWAVDPADLAAQVSGIAPKGVQAALHLAGDGPTIAGLIAPGGRLASTVHFTPDGLDLETTIVMADPSPETLDRLAADVTERRLHVPLAHTYAFAQTGQAIVDFTRGTVGKLAVTI</sequence>
<name>A0A4R8CPA6_9ACTN</name>
<dbReference type="CDD" id="cd05289">
    <property type="entry name" value="MDR_like_2"/>
    <property type="match status" value="1"/>
</dbReference>
<dbReference type="EMBL" id="SODP01000001">
    <property type="protein sequence ID" value="TDW77925.1"/>
    <property type="molecule type" value="Genomic_DNA"/>
</dbReference>
<evidence type="ECO:0000259" key="1">
    <source>
        <dbReference type="SMART" id="SM00829"/>
    </source>
</evidence>
<dbReference type="InterPro" id="IPR013154">
    <property type="entry name" value="ADH-like_N"/>
</dbReference>